<organism evidence="1 2">
    <name type="scientific">Taibaiella chishuiensis</name>
    <dbReference type="NCBI Taxonomy" id="1434707"/>
    <lineage>
        <taxon>Bacteria</taxon>
        <taxon>Pseudomonadati</taxon>
        <taxon>Bacteroidota</taxon>
        <taxon>Chitinophagia</taxon>
        <taxon>Chitinophagales</taxon>
        <taxon>Chitinophagaceae</taxon>
        <taxon>Taibaiella</taxon>
    </lineage>
</organism>
<name>A0A2P8D473_9BACT</name>
<evidence type="ECO:0000313" key="1">
    <source>
        <dbReference type="EMBL" id="PSK92023.1"/>
    </source>
</evidence>
<accession>A0A2P8D473</accession>
<dbReference type="EMBL" id="PYGD01000004">
    <property type="protein sequence ID" value="PSK92023.1"/>
    <property type="molecule type" value="Genomic_DNA"/>
</dbReference>
<sequence length="105" mass="11769">MQQVDNHRRKNRDHTFMIPFMKSARLLYTGFVFLLAVLLVQNTETAAQNATFVTPYAPEQFPCGAITVCSEMQQPGKGRSGPYTKNLWGEAFNDIESATHKSGKS</sequence>
<proteinExistence type="predicted"/>
<reference evidence="1 2" key="1">
    <citation type="submission" date="2018-03" db="EMBL/GenBank/DDBJ databases">
        <title>Genomic Encyclopedia of Type Strains, Phase III (KMG-III): the genomes of soil and plant-associated and newly described type strains.</title>
        <authorList>
            <person name="Whitman W."/>
        </authorList>
    </citation>
    <scope>NUCLEOTIDE SEQUENCE [LARGE SCALE GENOMIC DNA]</scope>
    <source>
        <strain evidence="1 2">CGMCC 1.12700</strain>
    </source>
</reference>
<dbReference type="AlphaFoldDB" id="A0A2P8D473"/>
<keyword evidence="2" id="KW-1185">Reference proteome</keyword>
<protein>
    <submittedName>
        <fullName evidence="1">Uncharacterized protein</fullName>
    </submittedName>
</protein>
<evidence type="ECO:0000313" key="2">
    <source>
        <dbReference type="Proteomes" id="UP000240572"/>
    </source>
</evidence>
<comment type="caution">
    <text evidence="1">The sequence shown here is derived from an EMBL/GenBank/DDBJ whole genome shotgun (WGS) entry which is preliminary data.</text>
</comment>
<gene>
    <name evidence="1" type="ORF">B0I18_104117</name>
</gene>
<dbReference type="Proteomes" id="UP000240572">
    <property type="component" value="Unassembled WGS sequence"/>
</dbReference>